<dbReference type="Pfam" id="PF00400">
    <property type="entry name" value="WD40"/>
    <property type="match status" value="3"/>
</dbReference>
<dbReference type="InterPro" id="IPR015943">
    <property type="entry name" value="WD40/YVTN_repeat-like_dom_sf"/>
</dbReference>
<gene>
    <name evidence="6" type="ORF">NA56DRAFT_161461</name>
</gene>
<sequence>MAFLASPPRVQGALSNDTQLASPPDDSISSLAWSPVEDYLAVGSWDNRVRIYDITKSTNGVGLAAIDIEGPVLSCHWSRDGQKVVGAGVDKSARILDLGSNGAPAQQVAAHDAPIRSVRFFEAPNTNASMIVTGSWDRTVKYWDLRSATPAAQLSFSERVYSLDARKRLLVIATADRQLHLVNLDNWGAIWSTRQSPLKHQSRVVTCFLDATGFALGGIEGRVSFQYASQQDDASKSYSFKCHRDKEVNNITNVWTINDISVHPVHGTFSTCGSEGSFQFWDKERKCRLKEYRDVGGPISATAFNRNGTIFAYAVSYDWSKGYSHNTPNLPNKIMLHPVLADDCKPRQVIGRR</sequence>
<dbReference type="PROSITE" id="PS50082">
    <property type="entry name" value="WD_REPEATS_2"/>
    <property type="match status" value="2"/>
</dbReference>
<protein>
    <submittedName>
        <fullName evidence="6">WD40 repeat-like protein</fullName>
    </submittedName>
</protein>
<evidence type="ECO:0000256" key="1">
    <source>
        <dbReference type="ARBA" id="ARBA00007830"/>
    </source>
</evidence>
<dbReference type="InterPro" id="IPR036322">
    <property type="entry name" value="WD40_repeat_dom_sf"/>
</dbReference>
<dbReference type="STRING" id="1745343.A0A2J6Q3Q9"/>
<dbReference type="InterPro" id="IPR001680">
    <property type="entry name" value="WD40_rpt"/>
</dbReference>
<proteinExistence type="inferred from homology"/>
<evidence type="ECO:0000256" key="4">
    <source>
        <dbReference type="PROSITE-ProRule" id="PRU00221"/>
    </source>
</evidence>
<accession>A0A2J6Q3Q9</accession>
<dbReference type="Proteomes" id="UP000235672">
    <property type="component" value="Unassembled WGS sequence"/>
</dbReference>
<dbReference type="PANTHER" id="PTHR10971">
    <property type="entry name" value="MRNA EXPORT FACTOR AND BUB3"/>
    <property type="match status" value="1"/>
</dbReference>
<evidence type="ECO:0000313" key="6">
    <source>
        <dbReference type="EMBL" id="PMD20922.1"/>
    </source>
</evidence>
<comment type="similarity">
    <text evidence="1">Belongs to the WD repeat rae1 family.</text>
</comment>
<dbReference type="AlphaFoldDB" id="A0A2J6Q3Q9"/>
<name>A0A2J6Q3Q9_9HELO</name>
<dbReference type="PROSITE" id="PS50294">
    <property type="entry name" value="WD_REPEATS_REGION"/>
    <property type="match status" value="1"/>
</dbReference>
<organism evidence="6 7">
    <name type="scientific">Hyaloscypha hepaticicola</name>
    <dbReference type="NCBI Taxonomy" id="2082293"/>
    <lineage>
        <taxon>Eukaryota</taxon>
        <taxon>Fungi</taxon>
        <taxon>Dikarya</taxon>
        <taxon>Ascomycota</taxon>
        <taxon>Pezizomycotina</taxon>
        <taxon>Leotiomycetes</taxon>
        <taxon>Helotiales</taxon>
        <taxon>Hyaloscyphaceae</taxon>
        <taxon>Hyaloscypha</taxon>
    </lineage>
</organism>
<dbReference type="SMART" id="SM00320">
    <property type="entry name" value="WD40"/>
    <property type="match status" value="5"/>
</dbReference>
<dbReference type="FunFam" id="2.130.10.10:FF:000190">
    <property type="entry name" value="Nuclear pore complex subunit"/>
    <property type="match status" value="1"/>
</dbReference>
<evidence type="ECO:0000256" key="2">
    <source>
        <dbReference type="ARBA" id="ARBA00022574"/>
    </source>
</evidence>
<feature type="repeat" description="WD" evidence="4">
    <location>
        <begin position="108"/>
        <end position="153"/>
    </location>
</feature>
<evidence type="ECO:0000256" key="3">
    <source>
        <dbReference type="ARBA" id="ARBA00022737"/>
    </source>
</evidence>
<feature type="region of interest" description="Disordered" evidence="5">
    <location>
        <begin position="1"/>
        <end position="25"/>
    </location>
</feature>
<dbReference type="EMBL" id="KZ613483">
    <property type="protein sequence ID" value="PMD20922.1"/>
    <property type="molecule type" value="Genomic_DNA"/>
</dbReference>
<feature type="compositionally biased region" description="Polar residues" evidence="5">
    <location>
        <begin position="13"/>
        <end position="25"/>
    </location>
</feature>
<feature type="repeat" description="WD" evidence="4">
    <location>
        <begin position="21"/>
        <end position="54"/>
    </location>
</feature>
<dbReference type="SUPFAM" id="SSF50978">
    <property type="entry name" value="WD40 repeat-like"/>
    <property type="match status" value="1"/>
</dbReference>
<keyword evidence="7" id="KW-1185">Reference proteome</keyword>
<keyword evidence="2 4" id="KW-0853">WD repeat</keyword>
<reference evidence="6 7" key="1">
    <citation type="submission" date="2016-05" db="EMBL/GenBank/DDBJ databases">
        <title>A degradative enzymes factory behind the ericoid mycorrhizal symbiosis.</title>
        <authorList>
            <consortium name="DOE Joint Genome Institute"/>
            <person name="Martino E."/>
            <person name="Morin E."/>
            <person name="Grelet G."/>
            <person name="Kuo A."/>
            <person name="Kohler A."/>
            <person name="Daghino S."/>
            <person name="Barry K."/>
            <person name="Choi C."/>
            <person name="Cichocki N."/>
            <person name="Clum A."/>
            <person name="Copeland A."/>
            <person name="Hainaut M."/>
            <person name="Haridas S."/>
            <person name="Labutti K."/>
            <person name="Lindquist E."/>
            <person name="Lipzen A."/>
            <person name="Khouja H.-R."/>
            <person name="Murat C."/>
            <person name="Ohm R."/>
            <person name="Olson A."/>
            <person name="Spatafora J."/>
            <person name="Veneault-Fourrey C."/>
            <person name="Henrissat B."/>
            <person name="Grigoriev I."/>
            <person name="Martin F."/>
            <person name="Perotto S."/>
        </authorList>
    </citation>
    <scope>NUCLEOTIDE SEQUENCE [LARGE SCALE GENOMIC DNA]</scope>
    <source>
        <strain evidence="6 7">UAMH 7357</strain>
    </source>
</reference>
<evidence type="ECO:0000313" key="7">
    <source>
        <dbReference type="Proteomes" id="UP000235672"/>
    </source>
</evidence>
<dbReference type="Gene3D" id="2.130.10.10">
    <property type="entry name" value="YVTN repeat-like/Quinoprotein amine dehydrogenase"/>
    <property type="match status" value="1"/>
</dbReference>
<dbReference type="OrthoDB" id="256303at2759"/>
<evidence type="ECO:0000256" key="5">
    <source>
        <dbReference type="SAM" id="MobiDB-lite"/>
    </source>
</evidence>
<keyword evidence="3" id="KW-0677">Repeat</keyword>